<evidence type="ECO:0000313" key="13">
    <source>
        <dbReference type="EMBL" id="GFP78105.1"/>
    </source>
</evidence>
<comment type="caution">
    <text evidence="13">The sequence shown here is derived from an EMBL/GenBank/DDBJ whole genome shotgun (WGS) entry which is preliminary data.</text>
</comment>
<proteinExistence type="inferred from homology"/>
<dbReference type="Gene3D" id="6.10.340.10">
    <property type="match status" value="1"/>
</dbReference>
<dbReference type="CDD" id="cd12912">
    <property type="entry name" value="PDC2_MCP_like"/>
    <property type="match status" value="1"/>
</dbReference>
<feature type="transmembrane region" description="Helical" evidence="10">
    <location>
        <begin position="301"/>
        <end position="320"/>
    </location>
</feature>
<evidence type="ECO:0000313" key="14">
    <source>
        <dbReference type="Proteomes" id="UP000580568"/>
    </source>
</evidence>
<evidence type="ECO:0000256" key="2">
    <source>
        <dbReference type="ARBA" id="ARBA00022475"/>
    </source>
</evidence>
<protein>
    <submittedName>
        <fullName evidence="13">Methyl-accepting chemotaxis protein McpC</fullName>
    </submittedName>
</protein>
<dbReference type="GO" id="GO:0005886">
    <property type="term" value="C:plasma membrane"/>
    <property type="evidence" value="ECO:0007669"/>
    <property type="project" value="UniProtKB-SubCell"/>
</dbReference>
<dbReference type="AlphaFoldDB" id="A0A6V8SNC0"/>
<evidence type="ECO:0000256" key="8">
    <source>
        <dbReference type="ARBA" id="ARBA00029447"/>
    </source>
</evidence>
<keyword evidence="5 10" id="KW-1133">Transmembrane helix</keyword>
<dbReference type="SUPFAM" id="SSF103190">
    <property type="entry name" value="Sensory domain-like"/>
    <property type="match status" value="1"/>
</dbReference>
<organism evidence="13 14">
    <name type="scientific">Clostridium fungisolvens</name>
    <dbReference type="NCBI Taxonomy" id="1604897"/>
    <lineage>
        <taxon>Bacteria</taxon>
        <taxon>Bacillati</taxon>
        <taxon>Bacillota</taxon>
        <taxon>Clostridia</taxon>
        <taxon>Eubacteriales</taxon>
        <taxon>Clostridiaceae</taxon>
        <taxon>Clostridium</taxon>
    </lineage>
</organism>
<dbReference type="Pfam" id="PF00015">
    <property type="entry name" value="MCPsignal"/>
    <property type="match status" value="1"/>
</dbReference>
<feature type="domain" description="HAMP" evidence="12">
    <location>
        <begin position="322"/>
        <end position="374"/>
    </location>
</feature>
<dbReference type="SUPFAM" id="SSF58104">
    <property type="entry name" value="Methyl-accepting chemotaxis protein (MCP) signaling domain"/>
    <property type="match status" value="1"/>
</dbReference>
<dbReference type="SMART" id="SM00304">
    <property type="entry name" value="HAMP"/>
    <property type="match status" value="2"/>
</dbReference>
<dbReference type="InterPro" id="IPR004089">
    <property type="entry name" value="MCPsignal_dom"/>
</dbReference>
<dbReference type="RefSeq" id="WP_183279424.1">
    <property type="nucleotide sequence ID" value="NZ_BLZR01000001.1"/>
</dbReference>
<dbReference type="PANTHER" id="PTHR32089:SF114">
    <property type="entry name" value="METHYL-ACCEPTING CHEMOTAXIS PROTEIN MCPB"/>
    <property type="match status" value="1"/>
</dbReference>
<evidence type="ECO:0000256" key="7">
    <source>
        <dbReference type="ARBA" id="ARBA00023224"/>
    </source>
</evidence>
<keyword evidence="4 10" id="KW-0812">Transmembrane</keyword>
<dbReference type="GO" id="GO:0007165">
    <property type="term" value="P:signal transduction"/>
    <property type="evidence" value="ECO:0007669"/>
    <property type="project" value="UniProtKB-KW"/>
</dbReference>
<evidence type="ECO:0000256" key="4">
    <source>
        <dbReference type="ARBA" id="ARBA00022692"/>
    </source>
</evidence>
<gene>
    <name evidence="13" type="ORF">bsdtw1_04299</name>
</gene>
<dbReference type="PANTHER" id="PTHR32089">
    <property type="entry name" value="METHYL-ACCEPTING CHEMOTAXIS PROTEIN MCPB"/>
    <property type="match status" value="1"/>
</dbReference>
<reference evidence="13 14" key="1">
    <citation type="submission" date="2020-07" db="EMBL/GenBank/DDBJ databases">
        <title>A new beta-1,3-glucan-decomposing anaerobic bacterium isolated from anoxic soil subjected to biological soil disinfestation.</title>
        <authorList>
            <person name="Ueki A."/>
            <person name="Tonouchi A."/>
        </authorList>
    </citation>
    <scope>NUCLEOTIDE SEQUENCE [LARGE SCALE GENOMIC DNA]</scope>
    <source>
        <strain evidence="13 14">TW1</strain>
    </source>
</reference>
<keyword evidence="3" id="KW-0145">Chemotaxis</keyword>
<dbReference type="InterPro" id="IPR029151">
    <property type="entry name" value="Sensor-like_sf"/>
</dbReference>
<evidence type="ECO:0000256" key="6">
    <source>
        <dbReference type="ARBA" id="ARBA00023136"/>
    </source>
</evidence>
<keyword evidence="14" id="KW-1185">Reference proteome</keyword>
<dbReference type="Gene3D" id="3.30.450.20">
    <property type="entry name" value="PAS domain"/>
    <property type="match status" value="1"/>
</dbReference>
<dbReference type="EMBL" id="BLZR01000001">
    <property type="protein sequence ID" value="GFP78105.1"/>
    <property type="molecule type" value="Genomic_DNA"/>
</dbReference>
<keyword evidence="6 10" id="KW-0472">Membrane</keyword>
<dbReference type="PROSITE" id="PS50111">
    <property type="entry name" value="CHEMOTAXIS_TRANSDUC_2"/>
    <property type="match status" value="1"/>
</dbReference>
<evidence type="ECO:0000256" key="3">
    <source>
        <dbReference type="ARBA" id="ARBA00022500"/>
    </source>
</evidence>
<evidence type="ECO:0000259" key="11">
    <source>
        <dbReference type="PROSITE" id="PS50111"/>
    </source>
</evidence>
<keyword evidence="7 9" id="KW-0807">Transducer</keyword>
<name>A0A6V8SNC0_9CLOT</name>
<dbReference type="GO" id="GO:0006935">
    <property type="term" value="P:chemotaxis"/>
    <property type="evidence" value="ECO:0007669"/>
    <property type="project" value="UniProtKB-KW"/>
</dbReference>
<accession>A0A6V8SNC0</accession>
<comment type="subcellular location">
    <subcellularLocation>
        <location evidence="1">Cell membrane</location>
        <topology evidence="1">Multi-pass membrane protein</topology>
    </subcellularLocation>
</comment>
<sequence length="679" mass="74769">MKKDQQQKKNGNGEKRFKFRSIRVKLILMMIFICQIPLVTYGVAAYKKSYDIILNKFKVTTNQEVGLVNQSLDNYFNGIVSSTTMLSNDYNLVNLSTHPESEEYAKDVIKQVKESNKDIEQIIFSTTDKKLISYPETNFAADYDPTAGEWYKNAMDNKGKVAFSEPYKSLGTGNNIVSASKVVIKDGTTVGVVTININLSTLADNMSKITLGNEGYVYVSDKNGIMIAHPDKTLLGKDDTTKQTYWNEVKSSKSGLAEYIYTKTGETKFASYITNDTTGWKIMASMKKNEINTDTKVLTNLLYLFLAGALIVNVIVAFLFSEIINKNIKKLRFALNGAAKGDLTNELSINSKDEFEDLAESYNEMTKGISALIANVKNSTDTINKTSIDLSTISEQTTNTIEDIAKTIDQVASGSTQQARDVETGVSELDALVKKLQNIYEQTTNMTRVSTDTDKMTKNGLVVMDALSDKSVDTSNASDKIELAVKDMRDSSLNIQEITKTINSIAEQTNLLALNAAIEAARAGEAGRGFSIVADEIRTLAEQSTQSTKDIQVLIEQVNEKSMIAVKSVTEAKATIEEQGNAVKETKETFNEISRAIDKLAMMIGTVQQSINGINKDKDSIMDKMQNMSAISEETAASTEQVSAATQQVAASMDSFNEKAANLKELSNGLEEDVDKFKI</sequence>
<evidence type="ECO:0000256" key="1">
    <source>
        <dbReference type="ARBA" id="ARBA00004651"/>
    </source>
</evidence>
<evidence type="ECO:0000256" key="9">
    <source>
        <dbReference type="PROSITE-ProRule" id="PRU00284"/>
    </source>
</evidence>
<dbReference type="SMART" id="SM00283">
    <property type="entry name" value="MA"/>
    <property type="match status" value="1"/>
</dbReference>
<evidence type="ECO:0000256" key="10">
    <source>
        <dbReference type="SAM" id="Phobius"/>
    </source>
</evidence>
<dbReference type="CDD" id="cd06225">
    <property type="entry name" value="HAMP"/>
    <property type="match status" value="1"/>
</dbReference>
<evidence type="ECO:0000256" key="5">
    <source>
        <dbReference type="ARBA" id="ARBA00022989"/>
    </source>
</evidence>
<dbReference type="CDD" id="cd12913">
    <property type="entry name" value="PDC1_MCP_like"/>
    <property type="match status" value="1"/>
</dbReference>
<dbReference type="Pfam" id="PF02743">
    <property type="entry name" value="dCache_1"/>
    <property type="match status" value="1"/>
</dbReference>
<dbReference type="Gene3D" id="1.10.287.950">
    <property type="entry name" value="Methyl-accepting chemotaxis protein"/>
    <property type="match status" value="1"/>
</dbReference>
<evidence type="ECO:0000259" key="12">
    <source>
        <dbReference type="PROSITE" id="PS50885"/>
    </source>
</evidence>
<dbReference type="InterPro" id="IPR003660">
    <property type="entry name" value="HAMP_dom"/>
</dbReference>
<dbReference type="PROSITE" id="PS50885">
    <property type="entry name" value="HAMP"/>
    <property type="match status" value="1"/>
</dbReference>
<comment type="similarity">
    <text evidence="8">Belongs to the methyl-accepting chemotaxis (MCP) protein family.</text>
</comment>
<feature type="domain" description="Methyl-accepting transducer" evidence="11">
    <location>
        <begin position="393"/>
        <end position="650"/>
    </location>
</feature>
<dbReference type="InterPro" id="IPR033479">
    <property type="entry name" value="dCache_1"/>
</dbReference>
<feature type="transmembrane region" description="Helical" evidence="10">
    <location>
        <begin position="26"/>
        <end position="46"/>
    </location>
</feature>
<keyword evidence="2" id="KW-1003">Cell membrane</keyword>
<dbReference type="Proteomes" id="UP000580568">
    <property type="component" value="Unassembled WGS sequence"/>
</dbReference>
<dbReference type="CDD" id="cd11386">
    <property type="entry name" value="MCP_signal"/>
    <property type="match status" value="1"/>
</dbReference>
<dbReference type="Pfam" id="PF00672">
    <property type="entry name" value="HAMP"/>
    <property type="match status" value="1"/>
</dbReference>